<organism evidence="2">
    <name type="scientific">uncultured Quadrisphaera sp</name>
    <dbReference type="NCBI Taxonomy" id="904978"/>
    <lineage>
        <taxon>Bacteria</taxon>
        <taxon>Bacillati</taxon>
        <taxon>Actinomycetota</taxon>
        <taxon>Actinomycetes</taxon>
        <taxon>Kineosporiales</taxon>
        <taxon>Kineosporiaceae</taxon>
        <taxon>Quadrisphaera</taxon>
        <taxon>environmental samples</taxon>
    </lineage>
</organism>
<evidence type="ECO:0000256" key="1">
    <source>
        <dbReference type="SAM" id="MobiDB-lite"/>
    </source>
</evidence>
<sequence length="21" mass="2312">AAHGQRRRARGRARRPHAACG</sequence>
<dbReference type="EMBL" id="CADCUY010000600">
    <property type="protein sequence ID" value="CAA9439440.1"/>
    <property type="molecule type" value="Genomic_DNA"/>
</dbReference>
<dbReference type="AlphaFoldDB" id="A0A6J4QK28"/>
<proteinExistence type="predicted"/>
<reference evidence="2" key="1">
    <citation type="submission" date="2020-02" db="EMBL/GenBank/DDBJ databases">
        <authorList>
            <person name="Meier V. D."/>
        </authorList>
    </citation>
    <scope>NUCLEOTIDE SEQUENCE</scope>
    <source>
        <strain evidence="2">AVDCRST_MAG35</strain>
    </source>
</reference>
<feature type="non-terminal residue" evidence="2">
    <location>
        <position position="21"/>
    </location>
</feature>
<feature type="region of interest" description="Disordered" evidence="1">
    <location>
        <begin position="1"/>
        <end position="21"/>
    </location>
</feature>
<feature type="non-terminal residue" evidence="2">
    <location>
        <position position="1"/>
    </location>
</feature>
<name>A0A6J4QK28_9ACTN</name>
<gene>
    <name evidence="2" type="ORF">AVDCRST_MAG35-3167</name>
</gene>
<evidence type="ECO:0000313" key="2">
    <source>
        <dbReference type="EMBL" id="CAA9439440.1"/>
    </source>
</evidence>
<protein>
    <submittedName>
        <fullName evidence="2">Uncharacterized protein</fullName>
    </submittedName>
</protein>
<accession>A0A6J4QK28</accession>